<gene>
    <name evidence="2" type="ORF">A3C92_00150</name>
</gene>
<dbReference type="PANTHER" id="PTHR35458">
    <property type="entry name" value="SLR0755 PROTEIN"/>
    <property type="match status" value="1"/>
</dbReference>
<dbReference type="InterPro" id="IPR021139">
    <property type="entry name" value="NYN"/>
</dbReference>
<evidence type="ECO:0000313" key="3">
    <source>
        <dbReference type="Proteomes" id="UP000177177"/>
    </source>
</evidence>
<organism evidence="2 3">
    <name type="scientific">Candidatus Sungbacteria bacterium RIFCSPHIGHO2_02_FULL_53_17</name>
    <dbReference type="NCBI Taxonomy" id="1802275"/>
    <lineage>
        <taxon>Bacteria</taxon>
        <taxon>Candidatus Sungiibacteriota</taxon>
    </lineage>
</organism>
<comment type="caution">
    <text evidence="2">The sequence shown here is derived from an EMBL/GenBank/DDBJ whole genome shotgun (WGS) entry which is preliminary data.</text>
</comment>
<dbReference type="PANTHER" id="PTHR35458:SF8">
    <property type="entry name" value="SLR0650 PROTEIN"/>
    <property type="match status" value="1"/>
</dbReference>
<name>A0A1G2KWF5_9BACT</name>
<dbReference type="EMBL" id="MHQN01000013">
    <property type="protein sequence ID" value="OHA03756.1"/>
    <property type="molecule type" value="Genomic_DNA"/>
</dbReference>
<evidence type="ECO:0000259" key="1">
    <source>
        <dbReference type="Pfam" id="PF01936"/>
    </source>
</evidence>
<dbReference type="CDD" id="cd10911">
    <property type="entry name" value="PIN_LabA"/>
    <property type="match status" value="1"/>
</dbReference>
<proteinExistence type="predicted"/>
<dbReference type="Pfam" id="PF01936">
    <property type="entry name" value="NYN"/>
    <property type="match status" value="1"/>
</dbReference>
<evidence type="ECO:0000313" key="2">
    <source>
        <dbReference type="EMBL" id="OHA03756.1"/>
    </source>
</evidence>
<dbReference type="GO" id="GO:0004540">
    <property type="term" value="F:RNA nuclease activity"/>
    <property type="evidence" value="ECO:0007669"/>
    <property type="project" value="InterPro"/>
</dbReference>
<dbReference type="Proteomes" id="UP000177177">
    <property type="component" value="Unassembled WGS sequence"/>
</dbReference>
<dbReference type="AlphaFoldDB" id="A0A1G2KWF5"/>
<feature type="domain" description="NYN" evidence="1">
    <location>
        <begin position="10"/>
        <end position="158"/>
    </location>
</feature>
<dbReference type="InterPro" id="IPR047140">
    <property type="entry name" value="LabA"/>
</dbReference>
<sequence>MSIIKHKAQRVAVLIDAQNMYHSAKHLYNARVNFKEVLKAAVAGRELVRATGYVIRTESGEEKPFLEALTKSGIEAQVKDLQIFPGGVKKADWDVGMAIDAVKFSQGAIDSIVLVTGDGDFVPLIEYLKAHGKQAEVMAFGRSTSQRLKEAADDFIDLGMEPRKYLLHMK</sequence>
<protein>
    <recommendedName>
        <fullName evidence="1">NYN domain-containing protein</fullName>
    </recommendedName>
</protein>
<dbReference type="Gene3D" id="3.40.50.1010">
    <property type="entry name" value="5'-nuclease"/>
    <property type="match status" value="1"/>
</dbReference>
<accession>A0A1G2KWF5</accession>
<reference evidence="2 3" key="1">
    <citation type="journal article" date="2016" name="Nat. Commun.">
        <title>Thousands of microbial genomes shed light on interconnected biogeochemical processes in an aquifer system.</title>
        <authorList>
            <person name="Anantharaman K."/>
            <person name="Brown C.T."/>
            <person name="Hug L.A."/>
            <person name="Sharon I."/>
            <person name="Castelle C.J."/>
            <person name="Probst A.J."/>
            <person name="Thomas B.C."/>
            <person name="Singh A."/>
            <person name="Wilkins M.J."/>
            <person name="Karaoz U."/>
            <person name="Brodie E.L."/>
            <person name="Williams K.H."/>
            <person name="Hubbard S.S."/>
            <person name="Banfield J.F."/>
        </authorList>
    </citation>
    <scope>NUCLEOTIDE SEQUENCE [LARGE SCALE GENOMIC DNA]</scope>
</reference>